<evidence type="ECO:0000256" key="1">
    <source>
        <dbReference type="ARBA" id="ARBA00004141"/>
    </source>
</evidence>
<evidence type="ECO:0000256" key="5">
    <source>
        <dbReference type="SAM" id="Phobius"/>
    </source>
</evidence>
<proteinExistence type="predicted"/>
<feature type="domain" description="Methylamine utilisation protein MauE" evidence="6">
    <location>
        <begin position="5"/>
        <end position="131"/>
    </location>
</feature>
<comment type="caution">
    <text evidence="7">The sequence shown here is derived from an EMBL/GenBank/DDBJ whole genome shotgun (WGS) entry which is preliminary data.</text>
</comment>
<dbReference type="Pfam" id="PF07291">
    <property type="entry name" value="MauE"/>
    <property type="match status" value="1"/>
</dbReference>
<dbReference type="OrthoDB" id="673785at2"/>
<dbReference type="EMBL" id="QEAS01000010">
    <property type="protein sequence ID" value="PWG80223.1"/>
    <property type="molecule type" value="Genomic_DNA"/>
</dbReference>
<dbReference type="GO" id="GO:0030416">
    <property type="term" value="P:methylamine metabolic process"/>
    <property type="evidence" value="ECO:0007669"/>
    <property type="project" value="InterPro"/>
</dbReference>
<keyword evidence="3 5" id="KW-1133">Transmembrane helix</keyword>
<accession>A0A2U2PFR8</accession>
<sequence>MILTILTYIIIGLFVLLWAHTGIPKLFNIARFRKTLKTQYMPAWLKPMFAWLIPLSETAATILLLLPSTALIGMYLSLALIGVFTIYVGGIYFNMYDKYPCPCGGIFTKMGWKKHFKVNIMLTLTAAIGILLMELGY</sequence>
<name>A0A2U2PFR8_9SPHI</name>
<protein>
    <recommendedName>
        <fullName evidence="6">Methylamine utilisation protein MauE domain-containing protein</fullName>
    </recommendedName>
</protein>
<evidence type="ECO:0000313" key="8">
    <source>
        <dbReference type="Proteomes" id="UP000245647"/>
    </source>
</evidence>
<dbReference type="AlphaFoldDB" id="A0A2U2PFR8"/>
<gene>
    <name evidence="7" type="ORF">DDR33_13600</name>
</gene>
<evidence type="ECO:0000256" key="4">
    <source>
        <dbReference type="ARBA" id="ARBA00023136"/>
    </source>
</evidence>
<keyword evidence="2 5" id="KW-0812">Transmembrane</keyword>
<keyword evidence="4 5" id="KW-0472">Membrane</keyword>
<evidence type="ECO:0000313" key="7">
    <source>
        <dbReference type="EMBL" id="PWG80223.1"/>
    </source>
</evidence>
<evidence type="ECO:0000256" key="2">
    <source>
        <dbReference type="ARBA" id="ARBA00022692"/>
    </source>
</evidence>
<evidence type="ECO:0000256" key="3">
    <source>
        <dbReference type="ARBA" id="ARBA00022989"/>
    </source>
</evidence>
<dbReference type="InterPro" id="IPR009908">
    <property type="entry name" value="Methylamine_util_MauE"/>
</dbReference>
<feature type="transmembrane region" description="Helical" evidence="5">
    <location>
        <begin position="48"/>
        <end position="66"/>
    </location>
</feature>
<organism evidence="7 8">
    <name type="scientific">Pararcticibacter amylolyticus</name>
    <dbReference type="NCBI Taxonomy" id="2173175"/>
    <lineage>
        <taxon>Bacteria</taxon>
        <taxon>Pseudomonadati</taxon>
        <taxon>Bacteroidota</taxon>
        <taxon>Sphingobacteriia</taxon>
        <taxon>Sphingobacteriales</taxon>
        <taxon>Sphingobacteriaceae</taxon>
        <taxon>Pararcticibacter</taxon>
    </lineage>
</organism>
<feature type="transmembrane region" description="Helical" evidence="5">
    <location>
        <begin position="6"/>
        <end position="27"/>
    </location>
</feature>
<dbReference type="RefSeq" id="WP_109416340.1">
    <property type="nucleotide sequence ID" value="NZ_QEAS01000010.1"/>
</dbReference>
<keyword evidence="8" id="KW-1185">Reference proteome</keyword>
<dbReference type="GO" id="GO:0016020">
    <property type="term" value="C:membrane"/>
    <property type="evidence" value="ECO:0007669"/>
    <property type="project" value="UniProtKB-SubCell"/>
</dbReference>
<feature type="transmembrane region" description="Helical" evidence="5">
    <location>
        <begin position="116"/>
        <end position="133"/>
    </location>
</feature>
<comment type="subcellular location">
    <subcellularLocation>
        <location evidence="1">Membrane</location>
        <topology evidence="1">Multi-pass membrane protein</topology>
    </subcellularLocation>
</comment>
<dbReference type="Proteomes" id="UP000245647">
    <property type="component" value="Unassembled WGS sequence"/>
</dbReference>
<evidence type="ECO:0000259" key="6">
    <source>
        <dbReference type="Pfam" id="PF07291"/>
    </source>
</evidence>
<feature type="transmembrane region" description="Helical" evidence="5">
    <location>
        <begin position="72"/>
        <end position="95"/>
    </location>
</feature>
<reference evidence="7 8" key="1">
    <citation type="submission" date="2018-04" db="EMBL/GenBank/DDBJ databases">
        <title>Pedobacter chongqingensis sp. nov., isolated from a rottenly hemp rope.</title>
        <authorList>
            <person name="Cai Y."/>
        </authorList>
    </citation>
    <scope>NUCLEOTIDE SEQUENCE [LARGE SCALE GENOMIC DNA]</scope>
    <source>
        <strain evidence="7 8">FJ4-8</strain>
    </source>
</reference>